<protein>
    <submittedName>
        <fullName evidence="1">Uncharacterized protein</fullName>
    </submittedName>
</protein>
<reference evidence="1 2" key="1">
    <citation type="submission" date="2012-06" db="EMBL/GenBank/DDBJ databases">
        <title>Finished chromosome of genome of Oscillatoria acuminata PCC 6304.</title>
        <authorList>
            <consortium name="US DOE Joint Genome Institute"/>
            <person name="Gugger M."/>
            <person name="Coursin T."/>
            <person name="Rippka R."/>
            <person name="Tandeau De Marsac N."/>
            <person name="Huntemann M."/>
            <person name="Wei C.-L."/>
            <person name="Han J."/>
            <person name="Detter J.C."/>
            <person name="Han C."/>
            <person name="Tapia R."/>
            <person name="Davenport K."/>
            <person name="Daligault H."/>
            <person name="Erkkila T."/>
            <person name="Gu W."/>
            <person name="Munk A.C.C."/>
            <person name="Teshima H."/>
            <person name="Xu Y."/>
            <person name="Chain P."/>
            <person name="Chen A."/>
            <person name="Krypides N."/>
            <person name="Mavromatis K."/>
            <person name="Markowitz V."/>
            <person name="Szeto E."/>
            <person name="Ivanova N."/>
            <person name="Mikhailova N."/>
            <person name="Ovchinnikova G."/>
            <person name="Pagani I."/>
            <person name="Pati A."/>
            <person name="Goodwin L."/>
            <person name="Peters L."/>
            <person name="Pitluck S."/>
            <person name="Woyke T."/>
            <person name="Kerfeld C."/>
        </authorList>
    </citation>
    <scope>NUCLEOTIDE SEQUENCE [LARGE SCALE GENOMIC DNA]</scope>
    <source>
        <strain evidence="1 2">PCC 6304</strain>
    </source>
</reference>
<dbReference type="KEGG" id="oac:Oscil6304_5509"/>
<gene>
    <name evidence="1" type="ORF">Oscil6304_5509</name>
</gene>
<dbReference type="AlphaFoldDB" id="K9TRG8"/>
<accession>K9TRG8</accession>
<dbReference type="HOGENOM" id="CLU_134386_0_0_3"/>
<dbReference type="Proteomes" id="UP000010367">
    <property type="component" value="Chromosome"/>
</dbReference>
<dbReference type="eggNOG" id="ENOG5032SHT">
    <property type="taxonomic scope" value="Bacteria"/>
</dbReference>
<keyword evidence="2" id="KW-1185">Reference proteome</keyword>
<sequence length="144" mass="16375">MEKKLQKGPLGDKFGGLMKNPKGEVKMSEVLEAFVEPYVGFAENQNERETLLTIAVVAWNLSLIPEKERPSMMDKLIKAALKENHTLDQQEARAIINELMARKQKFFAKNKRFIVDFQLEDIGKHYHLSVASTLTNSIVPDSDD</sequence>
<organism evidence="1 2">
    <name type="scientific">Oscillatoria acuminata PCC 6304</name>
    <dbReference type="NCBI Taxonomy" id="56110"/>
    <lineage>
        <taxon>Bacteria</taxon>
        <taxon>Bacillati</taxon>
        <taxon>Cyanobacteriota</taxon>
        <taxon>Cyanophyceae</taxon>
        <taxon>Oscillatoriophycideae</taxon>
        <taxon>Oscillatoriales</taxon>
        <taxon>Oscillatoriaceae</taxon>
        <taxon>Oscillatoria</taxon>
    </lineage>
</organism>
<name>K9TRG8_9CYAN</name>
<dbReference type="InParanoid" id="K9TRG8"/>
<evidence type="ECO:0000313" key="2">
    <source>
        <dbReference type="Proteomes" id="UP000010367"/>
    </source>
</evidence>
<proteinExistence type="predicted"/>
<dbReference type="EMBL" id="CP003607">
    <property type="protein sequence ID" value="AFY84993.1"/>
    <property type="molecule type" value="Genomic_DNA"/>
</dbReference>
<evidence type="ECO:0000313" key="1">
    <source>
        <dbReference type="EMBL" id="AFY84993.1"/>
    </source>
</evidence>